<organism evidence="1 2">
    <name type="scientific">Gimesia fumaroli</name>
    <dbReference type="NCBI Taxonomy" id="2527976"/>
    <lineage>
        <taxon>Bacteria</taxon>
        <taxon>Pseudomonadati</taxon>
        <taxon>Planctomycetota</taxon>
        <taxon>Planctomycetia</taxon>
        <taxon>Planctomycetales</taxon>
        <taxon>Planctomycetaceae</taxon>
        <taxon>Gimesia</taxon>
    </lineage>
</organism>
<protein>
    <submittedName>
        <fullName evidence="1">Uncharacterized protein</fullName>
    </submittedName>
</protein>
<dbReference type="RefSeq" id="WP_145305567.1">
    <property type="nucleotide sequence ID" value="NZ_CP037452.1"/>
</dbReference>
<accession>A0A518I5P1</accession>
<dbReference type="KEGG" id="gfm:Enr17x_04310"/>
<dbReference type="Proteomes" id="UP000318313">
    <property type="component" value="Chromosome"/>
</dbReference>
<name>A0A518I5P1_9PLAN</name>
<dbReference type="EMBL" id="CP037452">
    <property type="protein sequence ID" value="QDV48419.1"/>
    <property type="molecule type" value="Genomic_DNA"/>
</dbReference>
<reference evidence="1 2" key="1">
    <citation type="submission" date="2019-03" db="EMBL/GenBank/DDBJ databases">
        <title>Deep-cultivation of Planctomycetes and their phenomic and genomic characterization uncovers novel biology.</title>
        <authorList>
            <person name="Wiegand S."/>
            <person name="Jogler M."/>
            <person name="Boedeker C."/>
            <person name="Pinto D."/>
            <person name="Vollmers J."/>
            <person name="Rivas-Marin E."/>
            <person name="Kohn T."/>
            <person name="Peeters S.H."/>
            <person name="Heuer A."/>
            <person name="Rast P."/>
            <person name="Oberbeckmann S."/>
            <person name="Bunk B."/>
            <person name="Jeske O."/>
            <person name="Meyerdierks A."/>
            <person name="Storesund J.E."/>
            <person name="Kallscheuer N."/>
            <person name="Luecker S."/>
            <person name="Lage O.M."/>
            <person name="Pohl T."/>
            <person name="Merkel B.J."/>
            <person name="Hornburger P."/>
            <person name="Mueller R.-W."/>
            <person name="Bruemmer F."/>
            <person name="Labrenz M."/>
            <person name="Spormann A.M."/>
            <person name="Op den Camp H."/>
            <person name="Overmann J."/>
            <person name="Amann R."/>
            <person name="Jetten M.S.M."/>
            <person name="Mascher T."/>
            <person name="Medema M.H."/>
            <person name="Devos D.P."/>
            <person name="Kaster A.-K."/>
            <person name="Ovreas L."/>
            <person name="Rohde M."/>
            <person name="Galperin M.Y."/>
            <person name="Jogler C."/>
        </authorList>
    </citation>
    <scope>NUCLEOTIDE SEQUENCE [LARGE SCALE GENOMIC DNA]</scope>
    <source>
        <strain evidence="1 2">Enr17</strain>
    </source>
</reference>
<keyword evidence="2" id="KW-1185">Reference proteome</keyword>
<dbReference type="AlphaFoldDB" id="A0A518I5P1"/>
<proteinExistence type="predicted"/>
<gene>
    <name evidence="1" type="ORF">Enr17x_04310</name>
</gene>
<sequence length="95" mass="11067">MNISVLIKDAYQGFQDAYTYLNDRLFGKELPRLSDYPSTKGKSLVEIAEEQHRFRSDHCIAQNTFRVDPSMALVKDQRNYNKPIVLLFPSQTRKV</sequence>
<evidence type="ECO:0000313" key="2">
    <source>
        <dbReference type="Proteomes" id="UP000318313"/>
    </source>
</evidence>
<evidence type="ECO:0000313" key="1">
    <source>
        <dbReference type="EMBL" id="QDV48419.1"/>
    </source>
</evidence>